<feature type="compositionally biased region" description="Basic and acidic residues" evidence="9">
    <location>
        <begin position="190"/>
        <end position="205"/>
    </location>
</feature>
<dbReference type="GO" id="GO:0007266">
    <property type="term" value="P:Rho protein signal transduction"/>
    <property type="evidence" value="ECO:0007669"/>
    <property type="project" value="TreeGrafter"/>
</dbReference>
<dbReference type="Pfam" id="PF00620">
    <property type="entry name" value="RhoGAP"/>
    <property type="match status" value="1"/>
</dbReference>
<dbReference type="Pfam" id="PF00130">
    <property type="entry name" value="C1_1"/>
    <property type="match status" value="1"/>
</dbReference>
<keyword evidence="7" id="KW-0744">Spermatogenesis</keyword>
<dbReference type="InterPro" id="IPR000198">
    <property type="entry name" value="RhoGAP_dom"/>
</dbReference>
<evidence type="ECO:0000259" key="11">
    <source>
        <dbReference type="PROSITE" id="PS50238"/>
    </source>
</evidence>
<dbReference type="GO" id="GO:0008270">
    <property type="term" value="F:zinc ion binding"/>
    <property type="evidence" value="ECO:0007669"/>
    <property type="project" value="UniProtKB-KW"/>
</dbReference>
<dbReference type="GO" id="GO:0051256">
    <property type="term" value="P:mitotic spindle midzone assembly"/>
    <property type="evidence" value="ECO:0007669"/>
    <property type="project" value="TreeGrafter"/>
</dbReference>
<feature type="domain" description="Rho-GAP" evidence="11">
    <location>
        <begin position="372"/>
        <end position="561"/>
    </location>
</feature>
<sequence length="592" mass="66551">MEGKLSLVAAFDDLIRCATVLNTGCEAEFRSFVLNQEDNRRKWLSAEQKTDSNEDKIKRLQSEKSTLETQVKHARNQVQYELTRRNEVEQERSSLERQLDVIRELLMDKNSKSQLHEVDRERLHTLYNSYVRTADKSPTGKLNTINESSASMLSDNDISYDKTEDDLDASRLRSGRKWKRPSAPPLDDFDDHHGDTPPKRSREDLDNSIITTTTITVDHLGKPVTACTEVTVPKQKLNKSFSEPALDKYGNPSGEGADSDDEVWVTQGNLNNNRSKAKNLKKGILKKTPESPGLRKASSAGRGLNRVHVFISRTVIKPTVCVPCGKNIRFGKVAMKCKDCRASCHPECKEKLPLPCIPSAPSTPGTNRLTEGILADFAPAERPMIPRLVVNCANEIERRGLSEVGLYRVPGSDRESKELKEKFLKGKSPNLSNFTDVHSVCGCLKDFLRNLKEPLVTFALWPQFVRAAEHTSPQMSRDILCEAVNCLPTANRDTLAFLVQHLQKVALSPETRMPIGNLAKVFGPTLIGYSCPEPEPMQMISETRKQAMVMENLLQLETDFWCDILDVEDMSLYPADMPCTPDSPGRTGWQFY</sequence>
<dbReference type="SUPFAM" id="SSF57889">
    <property type="entry name" value="Cysteine-rich domain"/>
    <property type="match status" value="1"/>
</dbReference>
<evidence type="ECO:0000313" key="12">
    <source>
        <dbReference type="EMBL" id="KAK7111102.1"/>
    </source>
</evidence>
<dbReference type="GO" id="GO:0030154">
    <property type="term" value="P:cell differentiation"/>
    <property type="evidence" value="ECO:0007669"/>
    <property type="project" value="UniProtKB-KW"/>
</dbReference>
<dbReference type="AlphaFoldDB" id="A0AAN9BT32"/>
<evidence type="ECO:0000256" key="7">
    <source>
        <dbReference type="ARBA" id="ARBA00022871"/>
    </source>
</evidence>
<dbReference type="GO" id="GO:0030496">
    <property type="term" value="C:midbody"/>
    <property type="evidence" value="ECO:0007669"/>
    <property type="project" value="TreeGrafter"/>
</dbReference>
<dbReference type="InterPro" id="IPR046349">
    <property type="entry name" value="C1-like_sf"/>
</dbReference>
<evidence type="ECO:0000256" key="6">
    <source>
        <dbReference type="ARBA" id="ARBA00022833"/>
    </source>
</evidence>
<dbReference type="Proteomes" id="UP001374579">
    <property type="component" value="Unassembled WGS sequence"/>
</dbReference>
<keyword evidence="4" id="KW-0863">Zinc-finger</keyword>
<evidence type="ECO:0000313" key="13">
    <source>
        <dbReference type="Proteomes" id="UP001374579"/>
    </source>
</evidence>
<dbReference type="GO" id="GO:0000281">
    <property type="term" value="P:mitotic cytokinesis"/>
    <property type="evidence" value="ECO:0007669"/>
    <property type="project" value="TreeGrafter"/>
</dbReference>
<dbReference type="PANTHER" id="PTHR46199">
    <property type="entry name" value="RAC GTPASE-ACTIVATING PROTEIN 1"/>
    <property type="match status" value="1"/>
</dbReference>
<dbReference type="CDD" id="cd20821">
    <property type="entry name" value="C1_MgcRacGAP"/>
    <property type="match status" value="1"/>
</dbReference>
<reference evidence="12 13" key="1">
    <citation type="submission" date="2024-02" db="EMBL/GenBank/DDBJ databases">
        <title>Chromosome-scale genome assembly of the rough periwinkle Littorina saxatilis.</title>
        <authorList>
            <person name="De Jode A."/>
            <person name="Faria R."/>
            <person name="Formenti G."/>
            <person name="Sims Y."/>
            <person name="Smith T.P."/>
            <person name="Tracey A."/>
            <person name="Wood J.M.D."/>
            <person name="Zagrodzka Z.B."/>
            <person name="Johannesson K."/>
            <person name="Butlin R.K."/>
            <person name="Leder E.H."/>
        </authorList>
    </citation>
    <scope>NUCLEOTIDE SEQUENCE [LARGE SCALE GENOMIC DNA]</scope>
    <source>
        <strain evidence="12">Snail1</strain>
        <tissue evidence="12">Muscle</tissue>
    </source>
</reference>
<proteinExistence type="predicted"/>
<dbReference type="InterPro" id="IPR002219">
    <property type="entry name" value="PKC_DAG/PE"/>
</dbReference>
<organism evidence="12 13">
    <name type="scientific">Littorina saxatilis</name>
    <dbReference type="NCBI Taxonomy" id="31220"/>
    <lineage>
        <taxon>Eukaryota</taxon>
        <taxon>Metazoa</taxon>
        <taxon>Spiralia</taxon>
        <taxon>Lophotrochozoa</taxon>
        <taxon>Mollusca</taxon>
        <taxon>Gastropoda</taxon>
        <taxon>Caenogastropoda</taxon>
        <taxon>Littorinimorpha</taxon>
        <taxon>Littorinoidea</taxon>
        <taxon>Littorinidae</taxon>
        <taxon>Littorina</taxon>
    </lineage>
</organism>
<dbReference type="PANTHER" id="PTHR46199:SF3">
    <property type="entry name" value="RAC GTPASE-ACTIVATING PROTEIN 1"/>
    <property type="match status" value="1"/>
</dbReference>
<gene>
    <name evidence="12" type="ORF">V1264_014875</name>
</gene>
<dbReference type="GO" id="GO:0007283">
    <property type="term" value="P:spermatogenesis"/>
    <property type="evidence" value="ECO:0007669"/>
    <property type="project" value="UniProtKB-KW"/>
</dbReference>
<keyword evidence="8" id="KW-0175">Coiled coil</keyword>
<feature type="region of interest" description="Disordered" evidence="9">
    <location>
        <begin position="172"/>
        <end position="207"/>
    </location>
</feature>
<dbReference type="CDD" id="cd04382">
    <property type="entry name" value="RhoGAP_MgcRacGAP"/>
    <property type="match status" value="1"/>
</dbReference>
<keyword evidence="5" id="KW-0221">Differentiation</keyword>
<dbReference type="GO" id="GO:0005634">
    <property type="term" value="C:nucleus"/>
    <property type="evidence" value="ECO:0007669"/>
    <property type="project" value="TreeGrafter"/>
</dbReference>
<dbReference type="GO" id="GO:0097149">
    <property type="term" value="C:centralspindlin complex"/>
    <property type="evidence" value="ECO:0007669"/>
    <property type="project" value="TreeGrafter"/>
</dbReference>
<evidence type="ECO:0000256" key="3">
    <source>
        <dbReference type="ARBA" id="ARBA00022723"/>
    </source>
</evidence>
<dbReference type="PROSITE" id="PS50238">
    <property type="entry name" value="RHOGAP"/>
    <property type="match status" value="1"/>
</dbReference>
<name>A0AAN9BT32_9CAEN</name>
<keyword evidence="2" id="KW-0217">Developmental protein</keyword>
<dbReference type="Gene3D" id="1.10.555.10">
    <property type="entry name" value="Rho GTPase activation protein"/>
    <property type="match status" value="1"/>
</dbReference>
<dbReference type="FunFam" id="3.30.60.20:FF:000033">
    <property type="entry name" value="Rac GTPase-activating protein 1"/>
    <property type="match status" value="1"/>
</dbReference>
<dbReference type="SMART" id="SM00324">
    <property type="entry name" value="RhoGAP"/>
    <property type="match status" value="1"/>
</dbReference>
<comment type="caution">
    <text evidence="12">The sequence shown here is derived from an EMBL/GenBank/DDBJ whole genome shotgun (WGS) entry which is preliminary data.</text>
</comment>
<evidence type="ECO:0000259" key="10">
    <source>
        <dbReference type="PROSITE" id="PS50081"/>
    </source>
</evidence>
<evidence type="ECO:0000256" key="5">
    <source>
        <dbReference type="ARBA" id="ARBA00022782"/>
    </source>
</evidence>
<dbReference type="GO" id="GO:0051233">
    <property type="term" value="C:spindle midzone"/>
    <property type="evidence" value="ECO:0007669"/>
    <property type="project" value="TreeGrafter"/>
</dbReference>
<dbReference type="SMART" id="SM00109">
    <property type="entry name" value="C1"/>
    <property type="match status" value="1"/>
</dbReference>
<keyword evidence="13" id="KW-1185">Reference proteome</keyword>
<dbReference type="Gene3D" id="3.30.60.20">
    <property type="match status" value="1"/>
</dbReference>
<dbReference type="SUPFAM" id="SSF48350">
    <property type="entry name" value="GTPase activation domain, GAP"/>
    <property type="match status" value="1"/>
</dbReference>
<dbReference type="EMBL" id="JBAMIC010000003">
    <property type="protein sequence ID" value="KAK7111102.1"/>
    <property type="molecule type" value="Genomic_DNA"/>
</dbReference>
<feature type="domain" description="Phorbol-ester/DAG-type" evidence="10">
    <location>
        <begin position="307"/>
        <end position="356"/>
    </location>
</feature>
<evidence type="ECO:0000256" key="8">
    <source>
        <dbReference type="SAM" id="Coils"/>
    </source>
</evidence>
<dbReference type="GO" id="GO:0005096">
    <property type="term" value="F:GTPase activator activity"/>
    <property type="evidence" value="ECO:0007669"/>
    <property type="project" value="UniProtKB-KW"/>
</dbReference>
<protein>
    <submittedName>
        <fullName evidence="12">Uncharacterized protein</fullName>
    </submittedName>
</protein>
<keyword evidence="3" id="KW-0479">Metal-binding</keyword>
<feature type="coiled-coil region" evidence="8">
    <location>
        <begin position="50"/>
        <end position="105"/>
    </location>
</feature>
<evidence type="ECO:0000256" key="4">
    <source>
        <dbReference type="ARBA" id="ARBA00022771"/>
    </source>
</evidence>
<dbReference type="InterPro" id="IPR008936">
    <property type="entry name" value="Rho_GTPase_activation_prot"/>
</dbReference>
<accession>A0AAN9BT32</accession>
<evidence type="ECO:0000256" key="9">
    <source>
        <dbReference type="SAM" id="MobiDB-lite"/>
    </source>
</evidence>
<keyword evidence="6" id="KW-0862">Zinc</keyword>
<dbReference type="GO" id="GO:0032154">
    <property type="term" value="C:cleavage furrow"/>
    <property type="evidence" value="ECO:0007669"/>
    <property type="project" value="TreeGrafter"/>
</dbReference>
<dbReference type="PROSITE" id="PS50081">
    <property type="entry name" value="ZF_DAG_PE_2"/>
    <property type="match status" value="1"/>
</dbReference>
<evidence type="ECO:0000256" key="2">
    <source>
        <dbReference type="ARBA" id="ARBA00022473"/>
    </source>
</evidence>
<keyword evidence="1" id="KW-0343">GTPase activation</keyword>
<dbReference type="PROSITE" id="PS00479">
    <property type="entry name" value="ZF_DAG_PE_1"/>
    <property type="match status" value="1"/>
</dbReference>
<evidence type="ECO:0000256" key="1">
    <source>
        <dbReference type="ARBA" id="ARBA00022468"/>
    </source>
</evidence>